<evidence type="ECO:0000256" key="4">
    <source>
        <dbReference type="ARBA" id="ARBA00022763"/>
    </source>
</evidence>
<dbReference type="Proteomes" id="UP001519460">
    <property type="component" value="Unassembled WGS sequence"/>
</dbReference>
<evidence type="ECO:0000313" key="13">
    <source>
        <dbReference type="Proteomes" id="UP001519460"/>
    </source>
</evidence>
<feature type="compositionally biased region" description="Polar residues" evidence="11">
    <location>
        <begin position="189"/>
        <end position="199"/>
    </location>
</feature>
<feature type="compositionally biased region" description="Low complexity" evidence="11">
    <location>
        <begin position="65"/>
        <end position="75"/>
    </location>
</feature>
<evidence type="ECO:0000256" key="1">
    <source>
        <dbReference type="ARBA" id="ARBA00004123"/>
    </source>
</evidence>
<dbReference type="PANTHER" id="PTHR28643">
    <property type="entry name" value="SWI5-DEPENDENT RECOMBINATION DNA REPAIR PROTEIN 1 HOMOLOG"/>
    <property type="match status" value="1"/>
</dbReference>
<feature type="compositionally biased region" description="Polar residues" evidence="11">
    <location>
        <begin position="1"/>
        <end position="16"/>
    </location>
</feature>
<dbReference type="Gene3D" id="6.10.140.1020">
    <property type="match status" value="1"/>
</dbReference>
<sequence>MSSATPTGRGMTSETQEPAAYRTPTGSGGKQHRTPLTGMSSSLKERLKKCGRYHPATPPAAHRQSPTSITSTPTSAARQFARKLLVENLNTHAATNPSQTVKVEPQVAASDDSRLNQFQASQHKDGTVLKDSTSEFSDIQNKVVPECLSVPTQSADGRDTTIRNLECMAASSPVPQNTSGQLHERRTQQRPGSLTSLPQVPTDKISDHCLLDKAQTTDKEATELQREKRMLMAKVAERREILRKLNMVRTYRTKNDLQQLQGLIDKWRSASQEAVLDLQQLITEPRPSLTSLVKQLGIDAGLLGYNEEEESFDMT</sequence>
<evidence type="ECO:0000256" key="7">
    <source>
        <dbReference type="ARBA" id="ARBA00023163"/>
    </source>
</evidence>
<feature type="region of interest" description="Disordered" evidence="11">
    <location>
        <begin position="171"/>
        <end position="201"/>
    </location>
</feature>
<comment type="similarity">
    <text evidence="2">Belongs to the SFR1/MEI5 family.</text>
</comment>
<evidence type="ECO:0000313" key="12">
    <source>
        <dbReference type="EMBL" id="KAK7485869.1"/>
    </source>
</evidence>
<evidence type="ECO:0000256" key="2">
    <source>
        <dbReference type="ARBA" id="ARBA00008729"/>
    </source>
</evidence>
<evidence type="ECO:0000256" key="10">
    <source>
        <dbReference type="ARBA" id="ARBA00033234"/>
    </source>
</evidence>
<dbReference type="InterPro" id="IPR018468">
    <property type="entry name" value="SFR1/Mei5"/>
</dbReference>
<feature type="region of interest" description="Disordered" evidence="11">
    <location>
        <begin position="1"/>
        <end position="76"/>
    </location>
</feature>
<comment type="caution">
    <text evidence="12">The sequence shown here is derived from an EMBL/GenBank/DDBJ whole genome shotgun (WGS) entry which is preliminary data.</text>
</comment>
<comment type="subcellular location">
    <subcellularLocation>
        <location evidence="1">Nucleus</location>
    </subcellularLocation>
</comment>
<dbReference type="Pfam" id="PF10376">
    <property type="entry name" value="Mei5"/>
    <property type="match status" value="1"/>
</dbReference>
<dbReference type="AlphaFoldDB" id="A0ABD0KFB9"/>
<accession>A0ABD0KFB9</accession>
<evidence type="ECO:0000256" key="5">
    <source>
        <dbReference type="ARBA" id="ARBA00023015"/>
    </source>
</evidence>
<keyword evidence="8" id="KW-0234">DNA repair</keyword>
<evidence type="ECO:0000256" key="9">
    <source>
        <dbReference type="ARBA" id="ARBA00023242"/>
    </source>
</evidence>
<organism evidence="12 13">
    <name type="scientific">Batillaria attramentaria</name>
    <dbReference type="NCBI Taxonomy" id="370345"/>
    <lineage>
        <taxon>Eukaryota</taxon>
        <taxon>Metazoa</taxon>
        <taxon>Spiralia</taxon>
        <taxon>Lophotrochozoa</taxon>
        <taxon>Mollusca</taxon>
        <taxon>Gastropoda</taxon>
        <taxon>Caenogastropoda</taxon>
        <taxon>Sorbeoconcha</taxon>
        <taxon>Cerithioidea</taxon>
        <taxon>Batillariidae</taxon>
        <taxon>Batillaria</taxon>
    </lineage>
</organism>
<keyword evidence="4" id="KW-0227">DNA damage</keyword>
<evidence type="ECO:0000256" key="3">
    <source>
        <dbReference type="ARBA" id="ARBA00014688"/>
    </source>
</evidence>
<dbReference type="PANTHER" id="PTHR28643:SF1">
    <property type="entry name" value="SWI5-DEPENDENT RECOMBINATION DNA REPAIR PROTEIN 1 HOMOLOG"/>
    <property type="match status" value="1"/>
</dbReference>
<dbReference type="InterPro" id="IPR042429">
    <property type="entry name" value="SFR1"/>
</dbReference>
<evidence type="ECO:0000256" key="8">
    <source>
        <dbReference type="ARBA" id="ARBA00023204"/>
    </source>
</evidence>
<evidence type="ECO:0000256" key="11">
    <source>
        <dbReference type="SAM" id="MobiDB-lite"/>
    </source>
</evidence>
<protein>
    <recommendedName>
        <fullName evidence="3">Swi5-dependent recombination DNA repair protein 1 homolog</fullName>
    </recommendedName>
    <alternativeName>
        <fullName evidence="10">Meiosis protein 5 homolog</fullName>
    </alternativeName>
</protein>
<name>A0ABD0KFB9_9CAEN</name>
<dbReference type="EMBL" id="JACVVK020000187">
    <property type="protein sequence ID" value="KAK7485869.1"/>
    <property type="molecule type" value="Genomic_DNA"/>
</dbReference>
<gene>
    <name evidence="12" type="ORF">BaRGS_00022864</name>
</gene>
<evidence type="ECO:0000256" key="6">
    <source>
        <dbReference type="ARBA" id="ARBA00023054"/>
    </source>
</evidence>
<keyword evidence="7" id="KW-0804">Transcription</keyword>
<keyword evidence="6" id="KW-0175">Coiled coil</keyword>
<dbReference type="GO" id="GO:0005634">
    <property type="term" value="C:nucleus"/>
    <property type="evidence" value="ECO:0007669"/>
    <property type="project" value="UniProtKB-SubCell"/>
</dbReference>
<keyword evidence="9" id="KW-0539">Nucleus</keyword>
<reference evidence="12 13" key="1">
    <citation type="journal article" date="2023" name="Sci. Data">
        <title>Genome assembly of the Korean intertidal mud-creeper Batillaria attramentaria.</title>
        <authorList>
            <person name="Patra A.K."/>
            <person name="Ho P.T."/>
            <person name="Jun S."/>
            <person name="Lee S.J."/>
            <person name="Kim Y."/>
            <person name="Won Y.J."/>
        </authorList>
    </citation>
    <scope>NUCLEOTIDE SEQUENCE [LARGE SCALE GENOMIC DNA]</scope>
    <source>
        <strain evidence="12">Wonlab-2016</strain>
    </source>
</reference>
<proteinExistence type="inferred from homology"/>
<keyword evidence="5" id="KW-0805">Transcription regulation</keyword>
<keyword evidence="13" id="KW-1185">Reference proteome</keyword>
<dbReference type="GO" id="GO:0006281">
    <property type="term" value="P:DNA repair"/>
    <property type="evidence" value="ECO:0007669"/>
    <property type="project" value="UniProtKB-KW"/>
</dbReference>